<comment type="caution">
    <text evidence="1">The sequence shown here is derived from an EMBL/GenBank/DDBJ whole genome shotgun (WGS) entry which is preliminary data.</text>
</comment>
<name>A0A2N1P328_9GLOM</name>
<evidence type="ECO:0008006" key="3">
    <source>
        <dbReference type="Google" id="ProtNLM"/>
    </source>
</evidence>
<accession>A0A2N1P328</accession>
<evidence type="ECO:0000313" key="1">
    <source>
        <dbReference type="EMBL" id="PKK80493.1"/>
    </source>
</evidence>
<dbReference type="VEuPathDB" id="FungiDB:RhiirFUN_022779"/>
<evidence type="ECO:0000313" key="2">
    <source>
        <dbReference type="Proteomes" id="UP000233469"/>
    </source>
</evidence>
<reference evidence="1 2" key="2">
    <citation type="submission" date="2017-10" db="EMBL/GenBank/DDBJ databases">
        <title>Extensive intraspecific genome diversity in a model arbuscular mycorrhizal fungus.</title>
        <authorList>
            <person name="Chen E.C.H."/>
            <person name="Morin E."/>
            <person name="Baudet D."/>
            <person name="Noel J."/>
            <person name="Ndikumana S."/>
            <person name="Charron P."/>
            <person name="St-Onge C."/>
            <person name="Giorgi J."/>
            <person name="Grigoriev I.V."/>
            <person name="Roux C."/>
            <person name="Martin F.M."/>
            <person name="Corradi N."/>
        </authorList>
    </citation>
    <scope>NUCLEOTIDE SEQUENCE [LARGE SCALE GENOMIC DNA]</scope>
    <source>
        <strain evidence="1 2">C2</strain>
    </source>
</reference>
<sequence>MQELLNLLRNRIEAYKISQELNKGITPINICNTINFSKEAWDFVSQRTIVNYVKEFLHIDDRLQVDGGLTDEEIVSIIKSNDDEPKTDLIEESSKVISKTEALDNLDNLVLFFEYLLDISIDPNETSLL</sequence>
<proteinExistence type="predicted"/>
<dbReference type="AlphaFoldDB" id="A0A2N1P328"/>
<dbReference type="Proteomes" id="UP000233469">
    <property type="component" value="Unassembled WGS sequence"/>
</dbReference>
<protein>
    <recommendedName>
        <fullName evidence="3">DDE-1 domain-containing protein</fullName>
    </recommendedName>
</protein>
<organism evidence="1 2">
    <name type="scientific">Rhizophagus irregularis</name>
    <dbReference type="NCBI Taxonomy" id="588596"/>
    <lineage>
        <taxon>Eukaryota</taxon>
        <taxon>Fungi</taxon>
        <taxon>Fungi incertae sedis</taxon>
        <taxon>Mucoromycota</taxon>
        <taxon>Glomeromycotina</taxon>
        <taxon>Glomeromycetes</taxon>
        <taxon>Glomerales</taxon>
        <taxon>Glomeraceae</taxon>
        <taxon>Rhizophagus</taxon>
    </lineage>
</organism>
<dbReference type="EMBL" id="LLXL01000012">
    <property type="protein sequence ID" value="PKK80493.1"/>
    <property type="molecule type" value="Genomic_DNA"/>
</dbReference>
<reference evidence="1 2" key="1">
    <citation type="submission" date="2016-04" db="EMBL/GenBank/DDBJ databases">
        <title>Genome analyses suggest a sexual origin of heterokaryosis in a supposedly ancient asexual fungus.</title>
        <authorList>
            <person name="Ropars J."/>
            <person name="Sedzielewska K."/>
            <person name="Noel J."/>
            <person name="Charron P."/>
            <person name="Farinelli L."/>
            <person name="Marton T."/>
            <person name="Kruger M."/>
            <person name="Pelin A."/>
            <person name="Brachmann A."/>
            <person name="Corradi N."/>
        </authorList>
    </citation>
    <scope>NUCLEOTIDE SEQUENCE [LARGE SCALE GENOMIC DNA]</scope>
    <source>
        <strain evidence="1 2">C2</strain>
    </source>
</reference>
<gene>
    <name evidence="1" type="ORF">RhiirC2_767999</name>
</gene>